<dbReference type="CDD" id="cd08190">
    <property type="entry name" value="HOT"/>
    <property type="match status" value="1"/>
</dbReference>
<keyword evidence="10" id="KW-1185">Reference proteome</keyword>
<protein>
    <recommendedName>
        <fullName evidence="3">hydroxyacid-oxoacid transhydrogenase</fullName>
        <ecNumber evidence="3">1.1.99.24</ecNumber>
    </recommendedName>
</protein>
<comment type="similarity">
    <text evidence="2">Belongs to the iron-containing alcohol dehydrogenase family. Hydroxyacid-oxoacid transhydrogenase subfamily.</text>
</comment>
<feature type="domain" description="Fe-containing alcohol dehydrogenase-like C-terminal" evidence="8">
    <location>
        <begin position="105"/>
        <end position="292"/>
    </location>
</feature>
<reference evidence="10" key="1">
    <citation type="journal article" date="2019" name="Int. J. Syst. Evol. Microbiol.">
        <title>The Global Catalogue of Microorganisms (GCM) 10K type strain sequencing project: providing services to taxonomists for standard genome sequencing and annotation.</title>
        <authorList>
            <consortium name="The Broad Institute Genomics Platform"/>
            <consortium name="The Broad Institute Genome Sequencing Center for Infectious Disease"/>
            <person name="Wu L."/>
            <person name="Ma J."/>
        </authorList>
    </citation>
    <scope>NUCLEOTIDE SEQUENCE [LARGE SCALE GENOMIC DNA]</scope>
    <source>
        <strain evidence="10">JCM 31696</strain>
    </source>
</reference>
<dbReference type="Gene3D" id="1.20.1090.10">
    <property type="entry name" value="Dehydroquinate synthase-like - alpha domain"/>
    <property type="match status" value="1"/>
</dbReference>
<dbReference type="InterPro" id="IPR001670">
    <property type="entry name" value="ADH_Fe/GldA"/>
</dbReference>
<comment type="catalytic activity">
    <reaction evidence="1">
        <text>(S)-3-hydroxybutanoate + 2-oxoglutarate = (R)-2-hydroxyglutarate + acetoacetate</text>
        <dbReference type="Rhea" id="RHEA:23048"/>
        <dbReference type="ChEBI" id="CHEBI:11047"/>
        <dbReference type="ChEBI" id="CHEBI:13705"/>
        <dbReference type="ChEBI" id="CHEBI:15801"/>
        <dbReference type="ChEBI" id="CHEBI:16810"/>
        <dbReference type="EC" id="1.1.99.24"/>
    </reaction>
</comment>
<comment type="caution">
    <text evidence="9">The sequence shown here is derived from an EMBL/GenBank/DDBJ whole genome shotgun (WGS) entry which is preliminary data.</text>
</comment>
<keyword evidence="5 9" id="KW-0560">Oxidoreductase</keyword>
<gene>
    <name evidence="9" type="ORF">ACFQ07_23945</name>
</gene>
<evidence type="ECO:0000256" key="1">
    <source>
        <dbReference type="ARBA" id="ARBA00000813"/>
    </source>
</evidence>
<sequence length="296" mass="31884">VGAGRAPANPLLPLVAVPTTTGTGAESTTVCVLDVLELKVKTGISHPRMRPTLAVVDPDLTVSQPSGVTASSGMDIVCHALESYTARPYDSFDRKKPEERVPYCGANPVSDMWAERSLMLLSRSFRTAVHDGENKRARADMALAATFAGLGFGNAGVHIPHANAYPIAGRVRDFRPDGYPDYEPLVPHGMSVSLTAPETFRYTFEACPDRHVRAAELLDPGLDRPGDPAEHLPRVLLSLMHDIGIPDGIGGVGYTENDVPDLVEGTLKQQRLLATAPREAGEDDLAAIFTRSLRLW</sequence>
<dbReference type="GO" id="GO:0047988">
    <property type="term" value="F:hydroxyacid-oxoacid transhydrogenase activity"/>
    <property type="evidence" value="ECO:0007669"/>
    <property type="project" value="UniProtKB-EC"/>
</dbReference>
<dbReference type="PROSITE" id="PS00913">
    <property type="entry name" value="ADH_IRON_1"/>
    <property type="match status" value="1"/>
</dbReference>
<dbReference type="InterPro" id="IPR042157">
    <property type="entry name" value="HOT"/>
</dbReference>
<proteinExistence type="inferred from homology"/>
<evidence type="ECO:0000256" key="6">
    <source>
        <dbReference type="ARBA" id="ARBA00049496"/>
    </source>
</evidence>
<evidence type="ECO:0000313" key="10">
    <source>
        <dbReference type="Proteomes" id="UP001597083"/>
    </source>
</evidence>
<keyword evidence="4" id="KW-0809">Transit peptide</keyword>
<evidence type="ECO:0000259" key="8">
    <source>
        <dbReference type="Pfam" id="PF25137"/>
    </source>
</evidence>
<dbReference type="Gene3D" id="3.40.50.1970">
    <property type="match status" value="1"/>
</dbReference>
<organism evidence="9 10">
    <name type="scientific">Actinomadura adrarensis</name>
    <dbReference type="NCBI Taxonomy" id="1819600"/>
    <lineage>
        <taxon>Bacteria</taxon>
        <taxon>Bacillati</taxon>
        <taxon>Actinomycetota</taxon>
        <taxon>Actinomycetes</taxon>
        <taxon>Streptosporangiales</taxon>
        <taxon>Thermomonosporaceae</taxon>
        <taxon>Actinomadura</taxon>
    </lineage>
</organism>
<dbReference type="PANTHER" id="PTHR11496">
    <property type="entry name" value="ALCOHOL DEHYDROGENASE"/>
    <property type="match status" value="1"/>
</dbReference>
<evidence type="ECO:0000259" key="7">
    <source>
        <dbReference type="Pfam" id="PF00465"/>
    </source>
</evidence>
<dbReference type="Pfam" id="PF25137">
    <property type="entry name" value="ADH_Fe_C"/>
    <property type="match status" value="1"/>
</dbReference>
<comment type="catalytic activity">
    <reaction evidence="6">
        <text>4-hydroxybutanoate + 2-oxoglutarate = (R)-2-hydroxyglutarate + succinate semialdehyde</text>
        <dbReference type="Rhea" id="RHEA:24734"/>
        <dbReference type="ChEBI" id="CHEBI:15801"/>
        <dbReference type="ChEBI" id="CHEBI:16724"/>
        <dbReference type="ChEBI" id="CHEBI:16810"/>
        <dbReference type="ChEBI" id="CHEBI:57706"/>
        <dbReference type="EC" id="1.1.99.24"/>
    </reaction>
</comment>
<dbReference type="PANTHER" id="PTHR11496:SF83">
    <property type="entry name" value="HYDROXYACID-OXOACID TRANSHYDROGENASE, MITOCHONDRIAL"/>
    <property type="match status" value="1"/>
</dbReference>
<dbReference type="InterPro" id="IPR039697">
    <property type="entry name" value="Alcohol_dehydrogenase_Fe"/>
</dbReference>
<evidence type="ECO:0000256" key="2">
    <source>
        <dbReference type="ARBA" id="ARBA00010005"/>
    </source>
</evidence>
<evidence type="ECO:0000256" key="3">
    <source>
        <dbReference type="ARBA" id="ARBA00013182"/>
    </source>
</evidence>
<dbReference type="InterPro" id="IPR056798">
    <property type="entry name" value="ADH_Fe_C"/>
</dbReference>
<dbReference type="InterPro" id="IPR018211">
    <property type="entry name" value="ADH_Fe_CS"/>
</dbReference>
<feature type="non-terminal residue" evidence="9">
    <location>
        <position position="1"/>
    </location>
</feature>
<evidence type="ECO:0000256" key="5">
    <source>
        <dbReference type="ARBA" id="ARBA00023002"/>
    </source>
</evidence>
<dbReference type="EMBL" id="JBHTIR010003506">
    <property type="protein sequence ID" value="MFD0855314.1"/>
    <property type="molecule type" value="Genomic_DNA"/>
</dbReference>
<accession>A0ABW3CLB1</accession>
<feature type="domain" description="Alcohol dehydrogenase iron-type/glycerol dehydrogenase GldA" evidence="7">
    <location>
        <begin position="3"/>
        <end position="58"/>
    </location>
</feature>
<dbReference type="EC" id="1.1.99.24" evidence="3"/>
<name>A0ABW3CLB1_9ACTN</name>
<evidence type="ECO:0000256" key="4">
    <source>
        <dbReference type="ARBA" id="ARBA00022946"/>
    </source>
</evidence>
<dbReference type="Proteomes" id="UP001597083">
    <property type="component" value="Unassembled WGS sequence"/>
</dbReference>
<dbReference type="Pfam" id="PF00465">
    <property type="entry name" value="Fe-ADH"/>
    <property type="match status" value="1"/>
</dbReference>
<dbReference type="SUPFAM" id="SSF56796">
    <property type="entry name" value="Dehydroquinate synthase-like"/>
    <property type="match status" value="1"/>
</dbReference>
<evidence type="ECO:0000313" key="9">
    <source>
        <dbReference type="EMBL" id="MFD0855314.1"/>
    </source>
</evidence>